<organism evidence="2 3">
    <name type="scientific">Streptomyces actinomycinicus</name>
    <dbReference type="NCBI Taxonomy" id="1695166"/>
    <lineage>
        <taxon>Bacteria</taxon>
        <taxon>Bacillati</taxon>
        <taxon>Actinomycetota</taxon>
        <taxon>Actinomycetes</taxon>
        <taxon>Kitasatosporales</taxon>
        <taxon>Streptomycetaceae</taxon>
        <taxon>Streptomyces</taxon>
    </lineage>
</organism>
<evidence type="ECO:0000313" key="2">
    <source>
        <dbReference type="EMBL" id="MBL1084379.1"/>
    </source>
</evidence>
<protein>
    <submittedName>
        <fullName evidence="2">CU044_5270 family protein</fullName>
    </submittedName>
</protein>
<dbReference type="NCBIfam" id="NF038083">
    <property type="entry name" value="CU044_5270_fam"/>
    <property type="match status" value="1"/>
</dbReference>
<accession>A0A937ELS7</accession>
<dbReference type="Proteomes" id="UP000661858">
    <property type="component" value="Unassembled WGS sequence"/>
</dbReference>
<keyword evidence="3" id="KW-1185">Reference proteome</keyword>
<gene>
    <name evidence="2" type="ORF">JK359_20820</name>
</gene>
<feature type="region of interest" description="Disordered" evidence="1">
    <location>
        <begin position="1"/>
        <end position="113"/>
    </location>
</feature>
<sequence>MADELELLRRANPVPADSPALGDGPLDRRAEQGLQRLLHGEPPRPRSGLSPEADSSRPRGGLSPEGDPSRARGGLLPEGDSPRARGGLLPEFDSPRRRTRLLPGRRPALPLRRPHVERPPRRIRLLPAPPGRTPRARLLWGLAATVVVLVIAVDAVLGGPSTSPAVAAPRPLTVHLQSRPVPLEEMIALADAATADHAPGLRKGTHVQSWSVALRDDERPVTLPEERVVRWRADGSHTELVMATDPRRPGRPVLTDDGDEPREVADGHVVSRTTYPPMWSDAPPEGTPPHTAAALRAYLTEVVRPGRHRGTAPLSTPELLEAVGELLDHWTLGARESAALVRLLARADGLRPAGEVTDRLGRPGHAYEYQRAGIRRLLILEPRTGAVLGMEDTATEDDPEYGVRAGDLMQYRAWMR</sequence>
<dbReference type="EMBL" id="JAERRK010000010">
    <property type="protein sequence ID" value="MBL1084379.1"/>
    <property type="molecule type" value="Genomic_DNA"/>
</dbReference>
<proteinExistence type="predicted"/>
<reference evidence="2" key="1">
    <citation type="submission" date="2021-01" db="EMBL/GenBank/DDBJ databases">
        <title>WGS of actinomycetes isolated from Thailand.</title>
        <authorList>
            <person name="Thawai C."/>
        </authorList>
    </citation>
    <scope>NUCLEOTIDE SEQUENCE</scope>
    <source>
        <strain evidence="2">RCU-197</strain>
    </source>
</reference>
<dbReference type="RefSeq" id="WP_201837736.1">
    <property type="nucleotide sequence ID" value="NZ_JAERRK010000010.1"/>
</dbReference>
<dbReference type="AlphaFoldDB" id="A0A937ELS7"/>
<evidence type="ECO:0000256" key="1">
    <source>
        <dbReference type="SAM" id="MobiDB-lite"/>
    </source>
</evidence>
<feature type="compositionally biased region" description="Low complexity" evidence="1">
    <location>
        <begin position="101"/>
        <end position="111"/>
    </location>
</feature>
<comment type="caution">
    <text evidence="2">The sequence shown here is derived from an EMBL/GenBank/DDBJ whole genome shotgun (WGS) entry which is preliminary data.</text>
</comment>
<feature type="region of interest" description="Disordered" evidence="1">
    <location>
        <begin position="242"/>
        <end position="261"/>
    </location>
</feature>
<name>A0A937ELS7_9ACTN</name>
<dbReference type="InterPro" id="IPR047789">
    <property type="entry name" value="CU044_5270-like"/>
</dbReference>
<evidence type="ECO:0000313" key="3">
    <source>
        <dbReference type="Proteomes" id="UP000661858"/>
    </source>
</evidence>